<dbReference type="STRING" id="649760.HMPREF0971_00973"/>
<evidence type="ECO:0000313" key="2">
    <source>
        <dbReference type="Proteomes" id="UP000004079"/>
    </source>
</evidence>
<comment type="caution">
    <text evidence="1">The sequence shown here is derived from an EMBL/GenBank/DDBJ whole genome shotgun (WGS) entry which is preliminary data.</text>
</comment>
<protein>
    <submittedName>
        <fullName evidence="1">Uncharacterized protein</fullName>
    </submittedName>
</protein>
<organism evidence="1 2">
    <name type="scientific">Segatella oris F0302</name>
    <dbReference type="NCBI Taxonomy" id="649760"/>
    <lineage>
        <taxon>Bacteria</taxon>
        <taxon>Pseudomonadati</taxon>
        <taxon>Bacteroidota</taxon>
        <taxon>Bacteroidia</taxon>
        <taxon>Bacteroidales</taxon>
        <taxon>Prevotellaceae</taxon>
        <taxon>Segatella</taxon>
    </lineage>
</organism>
<dbReference type="Proteomes" id="UP000004079">
    <property type="component" value="Unassembled WGS sequence"/>
</dbReference>
<name>D1QPS8_9BACT</name>
<sequence length="47" mass="5484">MIFNLFSLFEREVRIGLQFLLQKLSNACDIQNSKSVGRKYGSFEAVW</sequence>
<dbReference type="EMBL" id="ACUZ02000018">
    <property type="protein sequence ID" value="EFB32648.1"/>
    <property type="molecule type" value="Genomic_DNA"/>
</dbReference>
<gene>
    <name evidence="1" type="ORF">HMPREF0971_00973</name>
</gene>
<proteinExistence type="predicted"/>
<dbReference type="HOGENOM" id="CLU_3171686_0_0_10"/>
<evidence type="ECO:0000313" key="1">
    <source>
        <dbReference type="EMBL" id="EFB32648.1"/>
    </source>
</evidence>
<dbReference type="AlphaFoldDB" id="D1QPS8"/>
<accession>D1QPS8</accession>
<reference evidence="1 2" key="1">
    <citation type="submission" date="2009-11" db="EMBL/GenBank/DDBJ databases">
        <authorList>
            <person name="Weinstock G."/>
            <person name="Sodergren E."/>
            <person name="Clifton S."/>
            <person name="Fulton L."/>
            <person name="Fulton B."/>
            <person name="Courtney L."/>
            <person name="Fronick C."/>
            <person name="Harrison M."/>
            <person name="Strong C."/>
            <person name="Farmer C."/>
            <person name="Delahaunty K."/>
            <person name="Markovic C."/>
            <person name="Hall O."/>
            <person name="Minx P."/>
            <person name="Tomlinson C."/>
            <person name="Mitreva M."/>
            <person name="Nelson J."/>
            <person name="Hou S."/>
            <person name="Wollam A."/>
            <person name="Pepin K.H."/>
            <person name="Johnson M."/>
            <person name="Bhonagiri V."/>
            <person name="Nash W.E."/>
            <person name="Warren W."/>
            <person name="Chinwalla A."/>
            <person name="Mardis E.R."/>
            <person name="Wilson R.K."/>
        </authorList>
    </citation>
    <scope>NUCLEOTIDE SEQUENCE [LARGE SCALE GENOMIC DNA]</scope>
    <source>
        <strain evidence="1 2">F0302</strain>
    </source>
</reference>